<evidence type="ECO:0000313" key="4">
    <source>
        <dbReference type="Proteomes" id="UP000283469"/>
    </source>
</evidence>
<dbReference type="InterPro" id="IPR032710">
    <property type="entry name" value="NTF2-like_dom_sf"/>
</dbReference>
<organism evidence="3 4">
    <name type="scientific">Sphingobium terrigena</name>
    <dbReference type="NCBI Taxonomy" id="2304063"/>
    <lineage>
        <taxon>Bacteria</taxon>
        <taxon>Pseudomonadati</taxon>
        <taxon>Pseudomonadota</taxon>
        <taxon>Alphaproteobacteria</taxon>
        <taxon>Sphingomonadales</taxon>
        <taxon>Sphingomonadaceae</taxon>
        <taxon>Sphingobium</taxon>
    </lineage>
</organism>
<dbReference type="OrthoDB" id="7446267at2"/>
<evidence type="ECO:0008006" key="5">
    <source>
        <dbReference type="Google" id="ProtNLM"/>
    </source>
</evidence>
<comment type="caution">
    <text evidence="3">The sequence shown here is derived from an EMBL/GenBank/DDBJ whole genome shotgun (WGS) entry which is preliminary data.</text>
</comment>
<evidence type="ECO:0000256" key="1">
    <source>
        <dbReference type="ARBA" id="ARBA00009570"/>
    </source>
</evidence>
<proteinExistence type="inferred from homology"/>
<dbReference type="AlphaFoldDB" id="A0A418YM23"/>
<dbReference type="InterPro" id="IPR000391">
    <property type="entry name" value="Rng_hydr_dOase-bsu"/>
</dbReference>
<dbReference type="Gene3D" id="3.10.450.50">
    <property type="match status" value="1"/>
</dbReference>
<keyword evidence="4" id="KW-1185">Reference proteome</keyword>
<name>A0A418YM23_9SPHN</name>
<dbReference type="GO" id="GO:0019380">
    <property type="term" value="P:3-phenylpropionate catabolic process"/>
    <property type="evidence" value="ECO:0007669"/>
    <property type="project" value="TreeGrafter"/>
</dbReference>
<keyword evidence="2" id="KW-0560">Oxidoreductase</keyword>
<dbReference type="Pfam" id="PF00866">
    <property type="entry name" value="Ring_hydroxyl_B"/>
    <property type="match status" value="1"/>
</dbReference>
<evidence type="ECO:0000313" key="3">
    <source>
        <dbReference type="EMBL" id="RJG52191.1"/>
    </source>
</evidence>
<dbReference type="GO" id="GO:0016491">
    <property type="term" value="F:oxidoreductase activity"/>
    <property type="evidence" value="ECO:0007669"/>
    <property type="project" value="UniProtKB-KW"/>
</dbReference>
<dbReference type="SUPFAM" id="SSF54427">
    <property type="entry name" value="NTF2-like"/>
    <property type="match status" value="1"/>
</dbReference>
<dbReference type="EMBL" id="QVRA01000031">
    <property type="protein sequence ID" value="RJG52191.1"/>
    <property type="molecule type" value="Genomic_DNA"/>
</dbReference>
<dbReference type="RefSeq" id="WP_119749862.1">
    <property type="nucleotide sequence ID" value="NZ_QVRA01000031.1"/>
</dbReference>
<sequence>MNVSVEERLEIEEFLALEARFADESRYSDWEALVDDDMVYWVPTAEGAILPPGDKISIIFDNRQRVATRIRQLNTGKRHSQVPASPMVRTQTNFLIEATSADTYTVFCTQILYEYRIQSTRELATWPARVEYRLRRHGDGLKMCFKGVYLVSASDALPGLPFII</sequence>
<protein>
    <recommendedName>
        <fullName evidence="5">Aromatic-ring-hydroxylating dioxygenase subunit beta</fullName>
    </recommendedName>
</protein>
<dbReference type="PANTHER" id="PTHR41534">
    <property type="entry name" value="BLR3401 PROTEIN"/>
    <property type="match status" value="1"/>
</dbReference>
<dbReference type="PANTHER" id="PTHR41534:SF2">
    <property type="entry name" value="3-PHENYLPROPIONATE_CINNAMIC ACID DIOXYGENASE SUBUNIT BETA"/>
    <property type="match status" value="1"/>
</dbReference>
<reference evidence="3 4" key="1">
    <citation type="submission" date="2018-08" db="EMBL/GenBank/DDBJ databases">
        <title>Sphingobium sp. EO9.</title>
        <authorList>
            <person name="Park Y."/>
            <person name="Kim K.H."/>
            <person name="Jeon C.O."/>
        </authorList>
    </citation>
    <scope>NUCLEOTIDE SEQUENCE [LARGE SCALE GENOMIC DNA]</scope>
    <source>
        <strain evidence="3 4">EO9</strain>
    </source>
</reference>
<evidence type="ECO:0000256" key="2">
    <source>
        <dbReference type="ARBA" id="ARBA00023002"/>
    </source>
</evidence>
<gene>
    <name evidence="3" type="ORF">D0Z70_21100</name>
</gene>
<accession>A0A418YM23</accession>
<comment type="similarity">
    <text evidence="1">Belongs to the bacterial ring-hydroxylating dioxygenase beta subunit family.</text>
</comment>
<dbReference type="Proteomes" id="UP000283469">
    <property type="component" value="Unassembled WGS sequence"/>
</dbReference>